<gene>
    <name evidence="2" type="ORF">HGRIS_011264</name>
</gene>
<keyword evidence="3" id="KW-1185">Reference proteome</keyword>
<dbReference type="InterPro" id="IPR018712">
    <property type="entry name" value="Tle1-like_cat"/>
</dbReference>
<reference evidence="3" key="1">
    <citation type="submission" date="2024-06" db="EMBL/GenBank/DDBJ databases">
        <title>Multi-omics analyses provide insights into the biosynthesis of the anticancer antibiotic pleurotin in Hohenbuehelia grisea.</title>
        <authorList>
            <person name="Weaver J.A."/>
            <person name="Alberti F."/>
        </authorList>
    </citation>
    <scope>NUCLEOTIDE SEQUENCE [LARGE SCALE GENOMIC DNA]</scope>
    <source>
        <strain evidence="3">T-177</strain>
    </source>
</reference>
<evidence type="ECO:0000259" key="1">
    <source>
        <dbReference type="Pfam" id="PF09994"/>
    </source>
</evidence>
<comment type="caution">
    <text evidence="2">The sequence shown here is derived from an EMBL/GenBank/DDBJ whole genome shotgun (WGS) entry which is preliminary data.</text>
</comment>
<protein>
    <recommendedName>
        <fullName evidence="1">T6SS Phospholipase effector Tle1-like catalytic domain-containing protein</fullName>
    </recommendedName>
</protein>
<dbReference type="PANTHER" id="PTHR33840">
    <property type="match status" value="1"/>
</dbReference>
<dbReference type="Proteomes" id="UP001556367">
    <property type="component" value="Unassembled WGS sequence"/>
</dbReference>
<sequence>MLKKDDRDQQMVYYQAGIGTYTSPAIATPLAARFSKSLDEMVAWNLNSHVMDGYEFLMQNYKANDRISIFGFSRGAYTARALAGMLYKVGLLPACNHQQVPFAYHMYTSDDDAQARRFKETFSISVGIEFLGVWDTVSSVGLIPRSLPFANSNKVVKTFRHAIALDERRAKFKANHWTCAHGERHEAPAKKTKHTVSAKSEEQRKLEKLYAKDPEALTNVKEVWFAGCHCDVGGGSVGNDTPHSLARIPLRWMIRQCFKTYSGIMFESSGLKDLGLDPKTLWPKAVKRPAPAPNTLGLRIRTDDKKAVETSALMTEEEHDLHDVLSPIYDQLSIKPLMWSPLELFPFLPEVDPNDPHPTFTSRWPNLGNGRKITIGPDHKVRVHRSVKARLEALGADNSTRYTPKASLDEALKSGLVKWVK</sequence>
<dbReference type="EMBL" id="JASNQZ010000002">
    <property type="protein sequence ID" value="KAL0959550.1"/>
    <property type="molecule type" value="Genomic_DNA"/>
</dbReference>
<proteinExistence type="predicted"/>
<dbReference type="Pfam" id="PF09994">
    <property type="entry name" value="T6SS_Tle1-like_cat"/>
    <property type="match status" value="1"/>
</dbReference>
<evidence type="ECO:0000313" key="3">
    <source>
        <dbReference type="Proteomes" id="UP001556367"/>
    </source>
</evidence>
<name>A0ABR3JVX8_9AGAR</name>
<dbReference type="PANTHER" id="PTHR33840:SF2">
    <property type="entry name" value="TLE1 PHOSPHOLIPASE DOMAIN-CONTAINING PROTEIN"/>
    <property type="match status" value="1"/>
</dbReference>
<feature type="domain" description="T6SS Phospholipase effector Tle1-like catalytic" evidence="1">
    <location>
        <begin position="1"/>
        <end position="256"/>
    </location>
</feature>
<accession>A0ABR3JVX8</accession>
<evidence type="ECO:0000313" key="2">
    <source>
        <dbReference type="EMBL" id="KAL0959550.1"/>
    </source>
</evidence>
<organism evidence="2 3">
    <name type="scientific">Hohenbuehelia grisea</name>
    <dbReference type="NCBI Taxonomy" id="104357"/>
    <lineage>
        <taxon>Eukaryota</taxon>
        <taxon>Fungi</taxon>
        <taxon>Dikarya</taxon>
        <taxon>Basidiomycota</taxon>
        <taxon>Agaricomycotina</taxon>
        <taxon>Agaricomycetes</taxon>
        <taxon>Agaricomycetidae</taxon>
        <taxon>Agaricales</taxon>
        <taxon>Pleurotineae</taxon>
        <taxon>Pleurotaceae</taxon>
        <taxon>Hohenbuehelia</taxon>
    </lineage>
</organism>